<keyword evidence="2 3" id="KW-0040">ANK repeat</keyword>
<dbReference type="Proteomes" id="UP000663852">
    <property type="component" value="Unassembled WGS sequence"/>
</dbReference>
<sequence>MSKLILSYLFKNNISALRAAILANNTNRICRILDSERNNITKEIDNAGNTALLFAIKYASPLTVELLLQQGAQPDQPNFATLQTPLSLLASRTYDADQAHQAKLDLDIAILLLDHDAYVDKPSPFNLLDDNGQEYETKETPLVTAARVRNLAMATLLVDREANVNYAQKHSRNRPVHYAIMNGDEAMFDLLENADASCRTVISDGGNTLLHWFCNTQNNDRQISLLKKLLDAGCDINATNDVQQTPLMLAAKLNMVNTCEVLLDAFADTEKVDNRGHRAIDFAKLGGDCFRLLQHATSIQRTKAQSYQHINRMICRKSITSHRPLMSRTSEPVEQLKFDKNKLNHYPSNIVLKDTEFDNETSLYTSNGTINEEENLTKYKRRWNKLLKKREKFRQTKHLSLQSINIFS</sequence>
<organism evidence="4 7">
    <name type="scientific">Adineta ricciae</name>
    <name type="common">Rotifer</name>
    <dbReference type="NCBI Taxonomy" id="249248"/>
    <lineage>
        <taxon>Eukaryota</taxon>
        <taxon>Metazoa</taxon>
        <taxon>Spiralia</taxon>
        <taxon>Gnathifera</taxon>
        <taxon>Rotifera</taxon>
        <taxon>Eurotatoria</taxon>
        <taxon>Bdelloidea</taxon>
        <taxon>Adinetida</taxon>
        <taxon>Adinetidae</taxon>
        <taxon>Adineta</taxon>
    </lineage>
</organism>
<evidence type="ECO:0000313" key="5">
    <source>
        <dbReference type="EMBL" id="CAF1109354.1"/>
    </source>
</evidence>
<evidence type="ECO:0000313" key="7">
    <source>
        <dbReference type="Proteomes" id="UP000663852"/>
    </source>
</evidence>
<feature type="repeat" description="ANK" evidence="3">
    <location>
        <begin position="205"/>
        <end position="241"/>
    </location>
</feature>
<dbReference type="Pfam" id="PF12796">
    <property type="entry name" value="Ank_2"/>
    <property type="match status" value="2"/>
</dbReference>
<dbReference type="OrthoDB" id="2157354at2759"/>
<dbReference type="InterPro" id="IPR002110">
    <property type="entry name" value="Ankyrin_rpt"/>
</dbReference>
<comment type="caution">
    <text evidence="4">The sequence shown here is derived from an EMBL/GenBank/DDBJ whole genome shotgun (WGS) entry which is preliminary data.</text>
</comment>
<accession>A0A814CRV1</accession>
<keyword evidence="6" id="KW-1185">Reference proteome</keyword>
<reference evidence="4" key="1">
    <citation type="submission" date="2021-02" db="EMBL/GenBank/DDBJ databases">
        <authorList>
            <person name="Nowell W R."/>
        </authorList>
    </citation>
    <scope>NUCLEOTIDE SEQUENCE</scope>
</reference>
<dbReference type="Proteomes" id="UP000663828">
    <property type="component" value="Unassembled WGS sequence"/>
</dbReference>
<evidence type="ECO:0000256" key="3">
    <source>
        <dbReference type="PROSITE-ProRule" id="PRU00023"/>
    </source>
</evidence>
<evidence type="ECO:0000313" key="6">
    <source>
        <dbReference type="Proteomes" id="UP000663828"/>
    </source>
</evidence>
<dbReference type="Gene3D" id="1.25.40.20">
    <property type="entry name" value="Ankyrin repeat-containing domain"/>
    <property type="match status" value="2"/>
</dbReference>
<dbReference type="SMART" id="SM00248">
    <property type="entry name" value="ANK"/>
    <property type="match status" value="7"/>
</dbReference>
<evidence type="ECO:0000256" key="1">
    <source>
        <dbReference type="ARBA" id="ARBA00022737"/>
    </source>
</evidence>
<protein>
    <submittedName>
        <fullName evidence="4">Uncharacterized protein</fullName>
    </submittedName>
</protein>
<dbReference type="SUPFAM" id="SSF48403">
    <property type="entry name" value="Ankyrin repeat"/>
    <property type="match status" value="1"/>
</dbReference>
<dbReference type="PANTHER" id="PTHR24173">
    <property type="entry name" value="ANKYRIN REPEAT CONTAINING"/>
    <property type="match status" value="1"/>
</dbReference>
<evidence type="ECO:0000313" key="4">
    <source>
        <dbReference type="EMBL" id="CAF0944900.1"/>
    </source>
</evidence>
<proteinExistence type="predicted"/>
<dbReference type="InterPro" id="IPR036770">
    <property type="entry name" value="Ankyrin_rpt-contain_sf"/>
</dbReference>
<dbReference type="AlphaFoldDB" id="A0A814CRV1"/>
<name>A0A814CRV1_ADIRI</name>
<dbReference type="EMBL" id="CAJNOR010001263">
    <property type="protein sequence ID" value="CAF1109354.1"/>
    <property type="molecule type" value="Genomic_DNA"/>
</dbReference>
<gene>
    <name evidence="4" type="ORF">EDS130_LOCUS12018</name>
    <name evidence="5" type="ORF">XAT740_LOCUS18782</name>
</gene>
<dbReference type="PROSITE" id="PS50088">
    <property type="entry name" value="ANK_REPEAT"/>
    <property type="match status" value="2"/>
</dbReference>
<evidence type="ECO:0000256" key="2">
    <source>
        <dbReference type="ARBA" id="ARBA00023043"/>
    </source>
</evidence>
<feature type="repeat" description="ANK" evidence="3">
    <location>
        <begin position="47"/>
        <end position="79"/>
    </location>
</feature>
<dbReference type="EMBL" id="CAJNOJ010000045">
    <property type="protein sequence ID" value="CAF0944900.1"/>
    <property type="molecule type" value="Genomic_DNA"/>
</dbReference>
<dbReference type="Pfam" id="PF00023">
    <property type="entry name" value="Ank"/>
    <property type="match status" value="1"/>
</dbReference>
<dbReference type="PANTHER" id="PTHR24173:SF74">
    <property type="entry name" value="ANKYRIN REPEAT DOMAIN-CONTAINING PROTEIN 16"/>
    <property type="match status" value="1"/>
</dbReference>
<keyword evidence="1" id="KW-0677">Repeat</keyword>